<accession>E9SE25</accession>
<dbReference type="Gene3D" id="2.60.40.10">
    <property type="entry name" value="Immunoglobulins"/>
    <property type="match status" value="1"/>
</dbReference>
<dbReference type="Proteomes" id="UP000004259">
    <property type="component" value="Unassembled WGS sequence"/>
</dbReference>
<dbReference type="InterPro" id="IPR013783">
    <property type="entry name" value="Ig-like_fold"/>
</dbReference>
<comment type="caution">
    <text evidence="3">The sequence shown here is derived from an EMBL/GenBank/DDBJ whole genome shotgun (WGS) entry which is preliminary data.</text>
</comment>
<name>E9SE25_RUMAL</name>
<dbReference type="STRING" id="246199.CUS_5444"/>
<gene>
    <name evidence="3" type="ORF">CUS_5444</name>
</gene>
<sequence>MSSITKKVAAFAASMALAATSNVGLMSSIKASAAYGVGGNGKAIMEYLDRGIYAVKSGSGMFVSWRYNANDADDAEFRLYRDDKLIYTSRSGDATSYQDNGGSTNSKYRVDCVSGGKTVNSRTCKFTSANNYFDIKLNSPGSQYSPNDCCVGDADGDGQYEIFLKWDPSNSKDNSQQGKTDNVFIDCYTLTGKQLWRIDLGKNIRAGQHYTQMCVADFDCDGKAELITKTADGTKDGKGKVIGSGSKDYRNGNGYILDGPEYMTLFDGQTGAALDTIDFPVPRGKVSDWGDNYGNRVDRMNSGIAYLDGVHPSAIYGRGYYTRLTWSAVDVRNKKLVKRWVYDSTFNKSAAGWGCGNHNVMVADCDNDGKQEIFTGANCIDDNGKLLWSTGDLHGDAMHVGDLIPDREGLEVWECHEDKPYGESCYDAKTGKKIFHINNSKDTGRCAADNIWAGNKGAEFWGAADGNVYNSSGKKIGGTKPAQNFFIYWDGDLEREILDGNKISKMTGADKIDRIFTANGCGTNNSSKSVPCMTADLFGDWREELILRTDDNTKLRIWCTTSTTKVRLTTLMHDMQYRAQNCCQQSAYNQPPHVSYYLGSDAPLPARPKVLMNNSAVPSDPIIDDPVQPITNVSKKFDLGANSTNGFTTVEAADKYSAGKGYGFSGNDVKDVSAAGRNELSDAVQFTGSTTFNADVPNGLYKVKVTLGNTTRTSVYMENMLQIVNMTGNNATDEIILPVTDGQLNIRAAAGKEGNAYSISAIEINKISDSTTMPKTVWLCGDSTVCNYYPLDSSTQAGWGQMLGKYLGSDVYIRNMAASGEYAKGFVDHGNFSCIEKYGKSGDTFIISIGINDSKYYNGTEYRKVVTDMVKRAKAKGMEVILVKQQGRKGDYSLSPLLKSRYFSAELDKIASEQGCKVIDLFTLWQDYCVSVGASKADSMYIDNVHPNRTGADKLAELVASQLGGTPSYSSDIIDGQIYTIKNVNSGLYLSVEGANAANGSNVEQSSANGTQIQFRAVAAGDGYFYLVSQLGDGKSYALDVTGRHTDDETNIEIYEFNKGDNQKFMINKNADGTYSILTKITDGKSALDVNGKSRDNGANVQQYTYKGSDNQKWYFETVKPAVTPDPITPSVPATDIVDGKVYTFKNVNSGLYLSVEGANAANGSNVEQSSANGAQTQFRAVAAGDGYFYLVSQLGDGRSYALDVSGRNTDNSANIEIYTFNKGDNQKFRIDKNADGTYSILTKITDGKSALDVNGKSRDNGANVQQYTYNGGNNQKWYAETASPAVIGTGSYPEVTKIEYSETYHQFRISWTPVKNADKYGIAVYIAGKWRVQAYTDATTFISPKLKAGESYRMLIAARSGGNWDLTDMNKRTFIVTVR</sequence>
<dbReference type="PANTHER" id="PTHR43118:SF1">
    <property type="entry name" value="RHAMNOGALACTURONAN LYASE (EUROFUNG)"/>
    <property type="match status" value="1"/>
</dbReference>
<feature type="signal peptide" evidence="1">
    <location>
        <begin position="1"/>
        <end position="18"/>
    </location>
</feature>
<dbReference type="SUPFAM" id="SSF50370">
    <property type="entry name" value="Ricin B-like lectins"/>
    <property type="match status" value="2"/>
</dbReference>
<dbReference type="CDD" id="cd10318">
    <property type="entry name" value="RGL11"/>
    <property type="match status" value="1"/>
</dbReference>
<dbReference type="InterPro" id="IPR035992">
    <property type="entry name" value="Ricin_B-like_lectins"/>
</dbReference>
<protein>
    <submittedName>
        <fullName evidence="3">Ricin-type beta-trefoil lectin domain protein</fullName>
    </submittedName>
</protein>
<evidence type="ECO:0000256" key="1">
    <source>
        <dbReference type="SAM" id="SignalP"/>
    </source>
</evidence>
<dbReference type="SUPFAM" id="SSF69318">
    <property type="entry name" value="Integrin alpha N-terminal domain"/>
    <property type="match status" value="1"/>
</dbReference>
<dbReference type="InterPro" id="IPR008979">
    <property type="entry name" value="Galactose-bd-like_sf"/>
</dbReference>
<dbReference type="SMART" id="SM00458">
    <property type="entry name" value="RICIN"/>
    <property type="match status" value="2"/>
</dbReference>
<dbReference type="eggNOG" id="COG1520">
    <property type="taxonomic scope" value="Bacteria"/>
</dbReference>
<dbReference type="InterPro" id="IPR000772">
    <property type="entry name" value="Ricin_B_lectin"/>
</dbReference>
<dbReference type="Gene3D" id="3.40.50.1110">
    <property type="entry name" value="SGNH hydrolase"/>
    <property type="match status" value="1"/>
</dbReference>
<reference evidence="3 4" key="1">
    <citation type="submission" date="2011-02" db="EMBL/GenBank/DDBJ databases">
        <authorList>
            <person name="Nelson K.E."/>
            <person name="Sutton G."/>
            <person name="Torralba M."/>
            <person name="Durkin S."/>
            <person name="Harkins D."/>
            <person name="Montgomery R."/>
            <person name="Ziemer C."/>
            <person name="Klaassens E."/>
            <person name="Ocuiv P."/>
            <person name="Morrison M."/>
        </authorList>
    </citation>
    <scope>NUCLEOTIDE SEQUENCE [LARGE SCALE GENOMIC DNA]</scope>
    <source>
        <strain evidence="3 4">8</strain>
    </source>
</reference>
<dbReference type="Pfam" id="PF21348">
    <property type="entry name" value="RGL11_C"/>
    <property type="match status" value="1"/>
</dbReference>
<dbReference type="InterPro" id="IPR041624">
    <property type="entry name" value="RGI_lyase"/>
</dbReference>
<dbReference type="SUPFAM" id="SSF52266">
    <property type="entry name" value="SGNH hydrolase"/>
    <property type="match status" value="1"/>
</dbReference>
<dbReference type="InterPro" id="IPR049366">
    <property type="entry name" value="RGL11_C"/>
</dbReference>
<dbReference type="SUPFAM" id="SSF49785">
    <property type="entry name" value="Galactose-binding domain-like"/>
    <property type="match status" value="1"/>
</dbReference>
<dbReference type="Pfam" id="PF13472">
    <property type="entry name" value="Lipase_GDSL_2"/>
    <property type="match status" value="1"/>
</dbReference>
<proteinExistence type="predicted"/>
<dbReference type="PROSITE" id="PS50231">
    <property type="entry name" value="RICIN_B_LECTIN"/>
    <property type="match status" value="2"/>
</dbReference>
<dbReference type="CDD" id="cd00161">
    <property type="entry name" value="beta-trefoil_Ricin-like"/>
    <property type="match status" value="2"/>
</dbReference>
<dbReference type="InterPro" id="IPR036514">
    <property type="entry name" value="SGNH_hydro_sf"/>
</dbReference>
<dbReference type="EMBL" id="ADKM02000093">
    <property type="protein sequence ID" value="EGC02468.1"/>
    <property type="molecule type" value="Genomic_DNA"/>
</dbReference>
<organism evidence="3 4">
    <name type="scientific">Ruminococcus albus 8</name>
    <dbReference type="NCBI Taxonomy" id="246199"/>
    <lineage>
        <taxon>Bacteria</taxon>
        <taxon>Bacillati</taxon>
        <taxon>Bacillota</taxon>
        <taxon>Clostridia</taxon>
        <taxon>Eubacteriales</taxon>
        <taxon>Oscillospiraceae</taxon>
        <taxon>Ruminococcus</taxon>
    </lineage>
</organism>
<keyword evidence="1" id="KW-0732">Signal</keyword>
<evidence type="ECO:0000313" key="3">
    <source>
        <dbReference type="EMBL" id="EGC02468.1"/>
    </source>
</evidence>
<feature type="chain" id="PRO_5038352454" evidence="1">
    <location>
        <begin position="19"/>
        <end position="1380"/>
    </location>
</feature>
<dbReference type="Gene3D" id="2.60.120.430">
    <property type="entry name" value="Galactose-binding lectin"/>
    <property type="match status" value="1"/>
</dbReference>
<feature type="domain" description="Ricin B lectin" evidence="2">
    <location>
        <begin position="1139"/>
        <end position="1281"/>
    </location>
</feature>
<dbReference type="GO" id="GO:0030246">
    <property type="term" value="F:carbohydrate binding"/>
    <property type="evidence" value="ECO:0007669"/>
    <property type="project" value="UniProtKB-KW"/>
</dbReference>
<dbReference type="OrthoDB" id="9802318at2"/>
<dbReference type="Pfam" id="PF18370">
    <property type="entry name" value="RGI_lyase"/>
    <property type="match status" value="1"/>
</dbReference>
<keyword evidence="4" id="KW-1185">Reference proteome</keyword>
<dbReference type="Pfam" id="PF14200">
    <property type="entry name" value="RicinB_lectin_2"/>
    <property type="match status" value="3"/>
</dbReference>
<dbReference type="InterPro" id="IPR013830">
    <property type="entry name" value="SGNH_hydro"/>
</dbReference>
<dbReference type="Gene3D" id="2.80.10.50">
    <property type="match status" value="5"/>
</dbReference>
<dbReference type="InterPro" id="IPR028994">
    <property type="entry name" value="Integrin_alpha_N"/>
</dbReference>
<dbReference type="RefSeq" id="WP_002850820.1">
    <property type="nucleotide sequence ID" value="NZ_ADKM02000093.1"/>
</dbReference>
<dbReference type="eggNOG" id="COG3401">
    <property type="taxonomic scope" value="Bacteria"/>
</dbReference>
<feature type="domain" description="Ricin B lectin" evidence="2">
    <location>
        <begin position="975"/>
        <end position="1117"/>
    </location>
</feature>
<dbReference type="InterPro" id="IPR049033">
    <property type="entry name" value="AGA-YXIM_GBD"/>
</dbReference>
<evidence type="ECO:0000313" key="4">
    <source>
        <dbReference type="Proteomes" id="UP000004259"/>
    </source>
</evidence>
<dbReference type="PANTHER" id="PTHR43118">
    <property type="entry name" value="RHAMNOGALACTURONAN LYASE (EUROFUNG)"/>
    <property type="match status" value="1"/>
</dbReference>
<keyword evidence="3" id="KW-0430">Lectin</keyword>
<dbReference type="Pfam" id="PF21254">
    <property type="entry name" value="AGA-YXIM_GBD"/>
    <property type="match status" value="1"/>
</dbReference>
<dbReference type="eggNOG" id="COG2755">
    <property type="taxonomic scope" value="Bacteria"/>
</dbReference>
<dbReference type="InterPro" id="IPR034641">
    <property type="entry name" value="RGL11"/>
</dbReference>
<evidence type="ECO:0000259" key="2">
    <source>
        <dbReference type="SMART" id="SM00458"/>
    </source>
</evidence>